<dbReference type="Gene3D" id="3.40.50.300">
    <property type="entry name" value="P-loop containing nucleotide triphosphate hydrolases"/>
    <property type="match status" value="1"/>
</dbReference>
<dbReference type="Proteomes" id="UP001287445">
    <property type="component" value="Unassembled WGS sequence"/>
</dbReference>
<dbReference type="InterPro" id="IPR027417">
    <property type="entry name" value="P-loop_NTPase"/>
</dbReference>
<comment type="caution">
    <text evidence="2">The sequence shown here is derived from an EMBL/GenBank/DDBJ whole genome shotgun (WGS) entry which is preliminary data.</text>
</comment>
<reference evidence="2" key="1">
    <citation type="submission" date="2023-11" db="EMBL/GenBank/DDBJ databases">
        <title>Identification and selenium tolerance of Delftia acidovorans R3-25.</title>
        <authorList>
            <person name="Zhang S."/>
            <person name="Liu Y."/>
            <person name="Guo Y."/>
        </authorList>
    </citation>
    <scope>NUCLEOTIDE SEQUENCE</scope>
    <source>
        <strain evidence="2">R3-25</strain>
    </source>
</reference>
<evidence type="ECO:0000259" key="1">
    <source>
        <dbReference type="Pfam" id="PF04466"/>
    </source>
</evidence>
<dbReference type="AlphaFoldDB" id="A0AAJ2VBS7"/>
<dbReference type="InterPro" id="IPR035412">
    <property type="entry name" value="Terminase_L_N"/>
</dbReference>
<accession>A0AAJ2VBS7</accession>
<dbReference type="Pfam" id="PF04466">
    <property type="entry name" value="Terminase_3"/>
    <property type="match status" value="1"/>
</dbReference>
<dbReference type="RefSeq" id="WP_269196562.1">
    <property type="nucleotide sequence ID" value="NZ_CAURVC010000010.1"/>
</dbReference>
<name>A0AAJ2VBS7_DELAC</name>
<gene>
    <name evidence="2" type="ORF">SGN30_23940</name>
</gene>
<dbReference type="EMBL" id="JAWWMZ010000011">
    <property type="protein sequence ID" value="MDX4956476.1"/>
    <property type="molecule type" value="Genomic_DNA"/>
</dbReference>
<evidence type="ECO:0000313" key="3">
    <source>
        <dbReference type="Proteomes" id="UP001287445"/>
    </source>
</evidence>
<protein>
    <submittedName>
        <fullName evidence="2">Phage terminase large subunit</fullName>
    </submittedName>
</protein>
<evidence type="ECO:0000313" key="2">
    <source>
        <dbReference type="EMBL" id="MDX4956476.1"/>
    </source>
</evidence>
<feature type="domain" description="Phage terminase large subunit N-terminal" evidence="1">
    <location>
        <begin position="46"/>
        <end position="115"/>
    </location>
</feature>
<sequence length="154" mass="17416">MSLLSASLQAAHLADEEPDFAEDYEVDRSRVRVEFPSKLRGLFQPKRFKVMYGGRGGAKSWSVAMALLVMGSNRPLRILCAREIQKSMRDSVHRLLSDQIAALDLRKFCRSVQASDAPNKRDQVKAISQEIEVSVHLLNQEVHLTLEKAKTQRP</sequence>
<organism evidence="2 3">
    <name type="scientific">Delftia acidovorans</name>
    <name type="common">Pseudomonas acidovorans</name>
    <name type="synonym">Comamonas acidovorans</name>
    <dbReference type="NCBI Taxonomy" id="80866"/>
    <lineage>
        <taxon>Bacteria</taxon>
        <taxon>Pseudomonadati</taxon>
        <taxon>Pseudomonadota</taxon>
        <taxon>Betaproteobacteria</taxon>
        <taxon>Burkholderiales</taxon>
        <taxon>Comamonadaceae</taxon>
        <taxon>Delftia</taxon>
    </lineage>
</organism>
<proteinExistence type="predicted"/>